<keyword evidence="1" id="KW-0805">Transcription regulation</keyword>
<evidence type="ECO:0000259" key="3">
    <source>
        <dbReference type="PROSITE" id="PS51000"/>
    </source>
</evidence>
<sequence>MSDIKKRFDRILSIYIHLQTKRLVTSSELANKFNVSVRTIYRDVQSLLQAGIPIYGEAGTGYSMMPEFRLPAIPFTREEALSFVAAEKLVSQYTDKQLAHNFATAISKMKALLRYSEKQHLEEAHTQLLVQGMENVFNQEVPDGLSVLIESIVSKRCVHIRYQKPANGSPDERIIEPVGVFIEGRFWYVMAYCQLRQDYRQFRLDRIHYIRLTTDSFTKAHQELAFYLAKKNQAPKIAVIIHVDHAIARYLNWDRVNYGFTHEVVLEDAIEMHFLTDNLDGYFARWFLMFADQARIVEPASLRDRIGELIADSLQKWRESTP</sequence>
<dbReference type="InterPro" id="IPR057727">
    <property type="entry name" value="WCX_dom"/>
</dbReference>
<dbReference type="InterPro" id="IPR051534">
    <property type="entry name" value="CBASS_pafABC_assoc_protein"/>
</dbReference>
<dbReference type="InterPro" id="IPR028349">
    <property type="entry name" value="PafC-like"/>
</dbReference>
<dbReference type="EMBL" id="QDKG01000004">
    <property type="protein sequence ID" value="PVH24970.1"/>
    <property type="molecule type" value="Genomic_DNA"/>
</dbReference>
<dbReference type="RefSeq" id="WP_116776333.1">
    <property type="nucleotide sequence ID" value="NZ_QDKG01000004.1"/>
</dbReference>
<dbReference type="InterPro" id="IPR013196">
    <property type="entry name" value="HTH_11"/>
</dbReference>
<comment type="caution">
    <text evidence="4">The sequence shown here is derived from an EMBL/GenBank/DDBJ whole genome shotgun (WGS) entry which is preliminary data.</text>
</comment>
<name>A0A2T8HHU1_9SPHI</name>
<dbReference type="Pfam" id="PF08279">
    <property type="entry name" value="HTH_11"/>
    <property type="match status" value="1"/>
</dbReference>
<keyword evidence="2" id="KW-0804">Transcription</keyword>
<dbReference type="PROSITE" id="PS52050">
    <property type="entry name" value="WYL"/>
    <property type="match status" value="1"/>
</dbReference>
<evidence type="ECO:0000313" key="4">
    <source>
        <dbReference type="EMBL" id="PVH24970.1"/>
    </source>
</evidence>
<dbReference type="InterPro" id="IPR001034">
    <property type="entry name" value="DeoR_HTH"/>
</dbReference>
<dbReference type="InterPro" id="IPR026881">
    <property type="entry name" value="WYL_dom"/>
</dbReference>
<dbReference type="Proteomes" id="UP000245627">
    <property type="component" value="Unassembled WGS sequence"/>
</dbReference>
<gene>
    <name evidence="4" type="ORF">DC487_12735</name>
</gene>
<feature type="domain" description="HTH deoR-type" evidence="3">
    <location>
        <begin position="7"/>
        <end position="62"/>
    </location>
</feature>
<evidence type="ECO:0000256" key="2">
    <source>
        <dbReference type="ARBA" id="ARBA00023163"/>
    </source>
</evidence>
<dbReference type="Gene3D" id="1.10.10.10">
    <property type="entry name" value="Winged helix-like DNA-binding domain superfamily/Winged helix DNA-binding domain"/>
    <property type="match status" value="1"/>
</dbReference>
<reference evidence="4 5" key="1">
    <citation type="submission" date="2018-04" db="EMBL/GenBank/DDBJ databases">
        <title>Sphingobacterium cortibacter sp. nov.</title>
        <authorList>
            <person name="Li Y."/>
        </authorList>
    </citation>
    <scope>NUCLEOTIDE SEQUENCE [LARGE SCALE GENOMIC DNA]</scope>
    <source>
        <strain evidence="4 5">2c-3</strain>
    </source>
</reference>
<proteinExistence type="predicted"/>
<dbReference type="Pfam" id="PF25583">
    <property type="entry name" value="WCX"/>
    <property type="match status" value="1"/>
</dbReference>
<accession>A0A2T8HHU1</accession>
<dbReference type="PANTHER" id="PTHR34580">
    <property type="match status" value="1"/>
</dbReference>
<dbReference type="Pfam" id="PF13280">
    <property type="entry name" value="WYL"/>
    <property type="match status" value="1"/>
</dbReference>
<dbReference type="PIRSF" id="PIRSF016838">
    <property type="entry name" value="PafC"/>
    <property type="match status" value="1"/>
</dbReference>
<dbReference type="InterPro" id="IPR036388">
    <property type="entry name" value="WH-like_DNA-bd_sf"/>
</dbReference>
<dbReference type="AlphaFoldDB" id="A0A2T8HHU1"/>
<keyword evidence="5" id="KW-1185">Reference proteome</keyword>
<evidence type="ECO:0000256" key="1">
    <source>
        <dbReference type="ARBA" id="ARBA00023015"/>
    </source>
</evidence>
<dbReference type="OrthoDB" id="9815009at2"/>
<dbReference type="PANTHER" id="PTHR34580:SF1">
    <property type="entry name" value="PROTEIN PAFC"/>
    <property type="match status" value="1"/>
</dbReference>
<dbReference type="GO" id="GO:0003700">
    <property type="term" value="F:DNA-binding transcription factor activity"/>
    <property type="evidence" value="ECO:0007669"/>
    <property type="project" value="InterPro"/>
</dbReference>
<protein>
    <submittedName>
        <fullName evidence="4">Transcriptional regulator</fullName>
    </submittedName>
</protein>
<dbReference type="InterPro" id="IPR036390">
    <property type="entry name" value="WH_DNA-bd_sf"/>
</dbReference>
<evidence type="ECO:0000313" key="5">
    <source>
        <dbReference type="Proteomes" id="UP000245627"/>
    </source>
</evidence>
<dbReference type="SUPFAM" id="SSF46785">
    <property type="entry name" value="Winged helix' DNA-binding domain"/>
    <property type="match status" value="1"/>
</dbReference>
<organism evidence="4 5">
    <name type="scientific">Sphingobacterium corticibacter</name>
    <dbReference type="NCBI Taxonomy" id="2171749"/>
    <lineage>
        <taxon>Bacteria</taxon>
        <taxon>Pseudomonadati</taxon>
        <taxon>Bacteroidota</taxon>
        <taxon>Sphingobacteriia</taxon>
        <taxon>Sphingobacteriales</taxon>
        <taxon>Sphingobacteriaceae</taxon>
        <taxon>Sphingobacterium</taxon>
    </lineage>
</organism>
<dbReference type="PROSITE" id="PS51000">
    <property type="entry name" value="HTH_DEOR_2"/>
    <property type="match status" value="1"/>
</dbReference>